<comment type="catalytic activity">
    <reaction evidence="10 11">
        <text>shikimate + ATP = 3-phosphoshikimate + ADP + H(+)</text>
        <dbReference type="Rhea" id="RHEA:13121"/>
        <dbReference type="ChEBI" id="CHEBI:15378"/>
        <dbReference type="ChEBI" id="CHEBI:30616"/>
        <dbReference type="ChEBI" id="CHEBI:36208"/>
        <dbReference type="ChEBI" id="CHEBI:145989"/>
        <dbReference type="ChEBI" id="CHEBI:456216"/>
        <dbReference type="EC" id="2.7.1.71"/>
    </reaction>
</comment>
<dbReference type="PROSITE" id="PS01128">
    <property type="entry name" value="SHIKIMATE_KINASE"/>
    <property type="match status" value="1"/>
</dbReference>
<dbReference type="GO" id="GO:0016301">
    <property type="term" value="F:kinase activity"/>
    <property type="evidence" value="ECO:0007669"/>
    <property type="project" value="UniProtKB-KW"/>
</dbReference>
<dbReference type="EMBL" id="JBHSOE010000007">
    <property type="protein sequence ID" value="MFC5655058.1"/>
    <property type="molecule type" value="Genomic_DNA"/>
</dbReference>
<accession>A0ABW0WBF2</accession>
<comment type="caution">
    <text evidence="12">The sequence shown here is derived from an EMBL/GenBank/DDBJ whole genome shotgun (WGS) entry which is preliminary data.</text>
</comment>
<evidence type="ECO:0000256" key="3">
    <source>
        <dbReference type="ARBA" id="ARBA00012154"/>
    </source>
</evidence>
<keyword evidence="13" id="KW-1185">Reference proteome</keyword>
<dbReference type="HAMAP" id="MF_00109">
    <property type="entry name" value="Shikimate_kinase"/>
    <property type="match status" value="1"/>
</dbReference>
<comment type="pathway">
    <text evidence="1 11">Metabolic intermediate biosynthesis; chorismate biosynthesis; chorismate from D-erythrose 4-phosphate and phosphoenolpyruvate: step 5/7.</text>
</comment>
<feature type="binding site" evidence="11">
    <location>
        <begin position="13"/>
        <end position="18"/>
    </location>
    <ligand>
        <name>ATP</name>
        <dbReference type="ChEBI" id="CHEBI:30616"/>
    </ligand>
</feature>
<dbReference type="PANTHER" id="PTHR21087:SF16">
    <property type="entry name" value="SHIKIMATE KINASE 1, CHLOROPLASTIC"/>
    <property type="match status" value="1"/>
</dbReference>
<gene>
    <name evidence="11" type="primary">aroK</name>
    <name evidence="12" type="ORF">ACFP3J_06080</name>
</gene>
<dbReference type="Gene3D" id="3.40.50.300">
    <property type="entry name" value="P-loop containing nucleotide triphosphate hydrolases"/>
    <property type="match status" value="1"/>
</dbReference>
<evidence type="ECO:0000256" key="7">
    <source>
        <dbReference type="ARBA" id="ARBA00022777"/>
    </source>
</evidence>
<evidence type="ECO:0000256" key="9">
    <source>
        <dbReference type="ARBA" id="ARBA00023141"/>
    </source>
</evidence>
<feature type="binding site" evidence="11">
    <location>
        <position position="35"/>
    </location>
    <ligand>
        <name>substrate</name>
    </ligand>
</feature>
<comment type="cofactor">
    <cofactor evidence="11">
        <name>Mg(2+)</name>
        <dbReference type="ChEBI" id="CHEBI:18420"/>
    </cofactor>
    <text evidence="11">Binds 1 Mg(2+) ion per subunit.</text>
</comment>
<feature type="binding site" evidence="11">
    <location>
        <position position="118"/>
    </location>
    <ligand>
        <name>ATP</name>
        <dbReference type="ChEBI" id="CHEBI:30616"/>
    </ligand>
</feature>
<evidence type="ECO:0000256" key="6">
    <source>
        <dbReference type="ARBA" id="ARBA00022741"/>
    </source>
</evidence>
<proteinExistence type="inferred from homology"/>
<comment type="subcellular location">
    <subcellularLocation>
        <location evidence="11">Cytoplasm</location>
    </subcellularLocation>
</comment>
<sequence>MTGPAAVLIGMPGAGKTSVGRELAGLLDVSFRDTDEDVTRLAGKPAPEVLRERGEPAFRLLEHQAVTAALAEHDGVLALGGGAVLHEGTRARLRGCRVVHLWAGLDTLADRVRADGDRPLLDGDSRAGLTQLMRARLPLYQGLAVVSVRAEHRGPREIAEEIAVLLATAAR</sequence>
<comment type="similarity">
    <text evidence="2 11">Belongs to the shikimate kinase family.</text>
</comment>
<dbReference type="Proteomes" id="UP001596065">
    <property type="component" value="Unassembled WGS sequence"/>
</dbReference>
<dbReference type="EC" id="2.7.1.71" evidence="3 11"/>
<keyword evidence="11" id="KW-0479">Metal-binding</keyword>
<dbReference type="InterPro" id="IPR031322">
    <property type="entry name" value="Shikimate/glucono_kinase"/>
</dbReference>
<keyword evidence="9 11" id="KW-0057">Aromatic amino acid biosynthesis</keyword>
<dbReference type="InterPro" id="IPR000623">
    <property type="entry name" value="Shikimate_kinase/TSH1"/>
</dbReference>
<evidence type="ECO:0000256" key="4">
    <source>
        <dbReference type="ARBA" id="ARBA00022605"/>
    </source>
</evidence>
<dbReference type="Pfam" id="PF01202">
    <property type="entry name" value="SKI"/>
    <property type="match status" value="1"/>
</dbReference>
<keyword evidence="11" id="KW-0963">Cytoplasm</keyword>
<feature type="binding site" evidence="11">
    <location>
        <position position="17"/>
    </location>
    <ligand>
        <name>Mg(2+)</name>
        <dbReference type="ChEBI" id="CHEBI:18420"/>
    </ligand>
</feature>
<feature type="binding site" evidence="11">
    <location>
        <position position="136"/>
    </location>
    <ligand>
        <name>substrate</name>
    </ligand>
</feature>
<evidence type="ECO:0000256" key="10">
    <source>
        <dbReference type="ARBA" id="ARBA00048567"/>
    </source>
</evidence>
<keyword evidence="7 11" id="KW-0418">Kinase</keyword>
<keyword evidence="6 11" id="KW-0547">Nucleotide-binding</keyword>
<evidence type="ECO:0000256" key="11">
    <source>
        <dbReference type="HAMAP-Rule" id="MF_00109"/>
    </source>
</evidence>
<feature type="binding site" evidence="11">
    <location>
        <position position="153"/>
    </location>
    <ligand>
        <name>ATP</name>
        <dbReference type="ChEBI" id="CHEBI:30616"/>
    </ligand>
</feature>
<dbReference type="PRINTS" id="PR01100">
    <property type="entry name" value="SHIKIMTKNASE"/>
</dbReference>
<name>A0ABW0WBF2_STRNO</name>
<feature type="binding site" evidence="11">
    <location>
        <position position="81"/>
    </location>
    <ligand>
        <name>substrate</name>
    </ligand>
</feature>
<reference evidence="13" key="1">
    <citation type="journal article" date="2019" name="Int. J. Syst. Evol. Microbiol.">
        <title>The Global Catalogue of Microorganisms (GCM) 10K type strain sequencing project: providing services to taxonomists for standard genome sequencing and annotation.</title>
        <authorList>
            <consortium name="The Broad Institute Genomics Platform"/>
            <consortium name="The Broad Institute Genome Sequencing Center for Infectious Disease"/>
            <person name="Wu L."/>
            <person name="Ma J."/>
        </authorList>
    </citation>
    <scope>NUCLEOTIDE SEQUENCE [LARGE SCALE GENOMIC DNA]</scope>
    <source>
        <strain evidence="13">KCTC 5701</strain>
    </source>
</reference>
<dbReference type="CDD" id="cd00464">
    <property type="entry name" value="SK"/>
    <property type="match status" value="1"/>
</dbReference>
<keyword evidence="11" id="KW-0460">Magnesium</keyword>
<organism evidence="12 13">
    <name type="scientific">Streptomyces nogalater</name>
    <dbReference type="NCBI Taxonomy" id="38314"/>
    <lineage>
        <taxon>Bacteria</taxon>
        <taxon>Bacillati</taxon>
        <taxon>Actinomycetota</taxon>
        <taxon>Actinomycetes</taxon>
        <taxon>Kitasatosporales</taxon>
        <taxon>Streptomycetaceae</taxon>
        <taxon>Streptomyces</taxon>
    </lineage>
</organism>
<evidence type="ECO:0000256" key="1">
    <source>
        <dbReference type="ARBA" id="ARBA00004842"/>
    </source>
</evidence>
<keyword evidence="8 11" id="KW-0067">ATP-binding</keyword>
<keyword evidence="5 11" id="KW-0808">Transferase</keyword>
<dbReference type="SUPFAM" id="SSF52540">
    <property type="entry name" value="P-loop containing nucleoside triphosphate hydrolases"/>
    <property type="match status" value="1"/>
</dbReference>
<evidence type="ECO:0000313" key="13">
    <source>
        <dbReference type="Proteomes" id="UP001596065"/>
    </source>
</evidence>
<evidence type="ECO:0000313" key="12">
    <source>
        <dbReference type="EMBL" id="MFC5655058.1"/>
    </source>
</evidence>
<evidence type="ECO:0000256" key="2">
    <source>
        <dbReference type="ARBA" id="ARBA00006997"/>
    </source>
</evidence>
<evidence type="ECO:0000256" key="5">
    <source>
        <dbReference type="ARBA" id="ARBA00022679"/>
    </source>
</evidence>
<evidence type="ECO:0000256" key="8">
    <source>
        <dbReference type="ARBA" id="ARBA00022840"/>
    </source>
</evidence>
<comment type="function">
    <text evidence="11">Catalyzes the specific phosphorylation of the 3-hydroxyl group of shikimic acid using ATP as a cosubstrate.</text>
</comment>
<dbReference type="RefSeq" id="WP_344352351.1">
    <property type="nucleotide sequence ID" value="NZ_BAAASM010000059.1"/>
</dbReference>
<protein>
    <recommendedName>
        <fullName evidence="3 11">Shikimate kinase</fullName>
        <shortName evidence="11">SK</shortName>
        <ecNumber evidence="3 11">2.7.1.71</ecNumber>
    </recommendedName>
</protein>
<dbReference type="InterPro" id="IPR027417">
    <property type="entry name" value="P-loop_NTPase"/>
</dbReference>
<feature type="binding site" evidence="11">
    <location>
        <position position="59"/>
    </location>
    <ligand>
        <name>substrate</name>
    </ligand>
</feature>
<keyword evidence="4 11" id="KW-0028">Amino-acid biosynthesis</keyword>
<comment type="subunit">
    <text evidence="11">Monomer.</text>
</comment>
<dbReference type="InterPro" id="IPR023000">
    <property type="entry name" value="Shikimate_kinase_CS"/>
</dbReference>
<dbReference type="PANTHER" id="PTHR21087">
    <property type="entry name" value="SHIKIMATE KINASE"/>
    <property type="match status" value="1"/>
</dbReference>